<dbReference type="EMBL" id="CAJHOF010000007">
    <property type="protein sequence ID" value="CAD7288324.1"/>
    <property type="molecule type" value="Genomic_DNA"/>
</dbReference>
<name>A0ABM8Q696_9BACT</name>
<dbReference type="InterPro" id="IPR050153">
    <property type="entry name" value="Metal_Ion_Import_ABC"/>
</dbReference>
<dbReference type="Gene3D" id="3.40.50.300">
    <property type="entry name" value="P-loop containing nucleotide triphosphate hydrolases"/>
    <property type="match status" value="1"/>
</dbReference>
<keyword evidence="4 6" id="KW-0067">ATP-binding</keyword>
<evidence type="ECO:0000313" key="7">
    <source>
        <dbReference type="Proteomes" id="UP000789803"/>
    </source>
</evidence>
<comment type="similarity">
    <text evidence="1">Belongs to the ABC transporter superfamily.</text>
</comment>
<proteinExistence type="inferred from homology"/>
<dbReference type="InterPro" id="IPR003439">
    <property type="entry name" value="ABC_transporter-like_ATP-bd"/>
</dbReference>
<dbReference type="GO" id="GO:0005524">
    <property type="term" value="F:ATP binding"/>
    <property type="evidence" value="ECO:0007669"/>
    <property type="project" value="UniProtKB-KW"/>
</dbReference>
<evidence type="ECO:0000256" key="1">
    <source>
        <dbReference type="ARBA" id="ARBA00005417"/>
    </source>
</evidence>
<keyword evidence="7" id="KW-1185">Reference proteome</keyword>
<evidence type="ECO:0000256" key="2">
    <source>
        <dbReference type="ARBA" id="ARBA00022448"/>
    </source>
</evidence>
<feature type="domain" description="ABC transporter" evidence="5">
    <location>
        <begin position="3"/>
        <end position="235"/>
    </location>
</feature>
<dbReference type="Pfam" id="PF00005">
    <property type="entry name" value="ABC_tran"/>
    <property type="match status" value="1"/>
</dbReference>
<dbReference type="PANTHER" id="PTHR42734:SF6">
    <property type="entry name" value="MOLYBDATE IMPORT ATP-BINDING PROTEIN MOLC"/>
    <property type="match status" value="1"/>
</dbReference>
<accession>A0ABM8Q696</accession>
<dbReference type="Proteomes" id="UP000789803">
    <property type="component" value="Unassembled WGS sequence"/>
</dbReference>
<comment type="caution">
    <text evidence="6">The sequence shown here is derived from an EMBL/GenBank/DDBJ whole genome shotgun (WGS) entry which is preliminary data.</text>
</comment>
<evidence type="ECO:0000256" key="3">
    <source>
        <dbReference type="ARBA" id="ARBA00022741"/>
    </source>
</evidence>
<keyword evidence="2" id="KW-0813">Transport</keyword>
<dbReference type="PROSITE" id="PS50893">
    <property type="entry name" value="ABC_TRANSPORTER_2"/>
    <property type="match status" value="1"/>
</dbReference>
<organism evidence="6 7">
    <name type="scientific">Campylobacter majalis</name>
    <dbReference type="NCBI Taxonomy" id="2790656"/>
    <lineage>
        <taxon>Bacteria</taxon>
        <taxon>Pseudomonadati</taxon>
        <taxon>Campylobacterota</taxon>
        <taxon>Epsilonproteobacteria</taxon>
        <taxon>Campylobacterales</taxon>
        <taxon>Campylobacteraceae</taxon>
        <taxon>Campylobacter</taxon>
    </lineage>
</organism>
<dbReference type="InterPro" id="IPR027417">
    <property type="entry name" value="P-loop_NTPase"/>
</dbReference>
<dbReference type="SUPFAM" id="SSF52540">
    <property type="entry name" value="P-loop containing nucleoside triphosphate hydrolases"/>
    <property type="match status" value="1"/>
</dbReference>
<dbReference type="SMART" id="SM00382">
    <property type="entry name" value="AAA"/>
    <property type="match status" value="1"/>
</dbReference>
<evidence type="ECO:0000259" key="5">
    <source>
        <dbReference type="PROSITE" id="PS50893"/>
    </source>
</evidence>
<evidence type="ECO:0000256" key="4">
    <source>
        <dbReference type="ARBA" id="ARBA00022840"/>
    </source>
</evidence>
<reference evidence="6 7" key="1">
    <citation type="submission" date="2020-11" db="EMBL/GenBank/DDBJ databases">
        <authorList>
            <person name="Peeters C."/>
        </authorList>
    </citation>
    <scope>NUCLEOTIDE SEQUENCE [LARGE SCALE GENOMIC DNA]</scope>
    <source>
        <strain evidence="6 7">LMG 7974</strain>
    </source>
</reference>
<evidence type="ECO:0000313" key="6">
    <source>
        <dbReference type="EMBL" id="CAD7288324.1"/>
    </source>
</evidence>
<protein>
    <submittedName>
        <fullName evidence="6">ABC transporter ATP-binding protein</fullName>
    </submittedName>
</protein>
<gene>
    <name evidence="6" type="ORF">LMG7974_00947</name>
</gene>
<dbReference type="RefSeq" id="WP_229932748.1">
    <property type="nucleotide sequence ID" value="NZ_CAJHOF010000007.1"/>
</dbReference>
<dbReference type="PANTHER" id="PTHR42734">
    <property type="entry name" value="METAL TRANSPORT SYSTEM ATP-BINDING PROTEIN TM_0124-RELATED"/>
    <property type="match status" value="1"/>
</dbReference>
<keyword evidence="3" id="KW-0547">Nucleotide-binding</keyword>
<dbReference type="InterPro" id="IPR003593">
    <property type="entry name" value="AAA+_ATPase"/>
</dbReference>
<sequence length="243" mass="27560">MLISLKNVSFAYQKKIVLNDISFDIDQSMSVLGANGSGKSTLLKIMLGFLPYRGRVEILGKDVKEYSKNALSKLIAYIPQSHTLAYEYSVYDLVLMGAISRTPLLSSYTKQDRQKALFYIEKMGISELKNESYTKISGGQRQLAYIARALMQEARIIFMDEPTNGLDFGNQIKLLNILKSLISDGYHIVQTTHHPRHALYVTKSSLLLRGGKILEFGESKSIITTQNINRLYDIKYENFKEVL</sequence>